<organism evidence="1">
    <name type="scientific">Candidatus Methanophaga sp. ANME-1 ERB7</name>
    <dbReference type="NCBI Taxonomy" id="2759913"/>
    <lineage>
        <taxon>Archaea</taxon>
        <taxon>Methanobacteriati</taxon>
        <taxon>Methanobacteriota</taxon>
        <taxon>Stenosarchaea group</taxon>
        <taxon>Methanomicrobia</taxon>
        <taxon>Candidatus Methanophagales</taxon>
        <taxon>Candidatus Methanophagaceae</taxon>
        <taxon>Candidatus Methanophaga</taxon>
    </lineage>
</organism>
<reference evidence="1" key="1">
    <citation type="submission" date="2020-06" db="EMBL/GenBank/DDBJ databases">
        <title>Unique genomic features of the anaerobic methanotrophic archaea.</title>
        <authorList>
            <person name="Chadwick G.L."/>
            <person name="Skennerton C.T."/>
            <person name="Laso-Perez R."/>
            <person name="Leu A.O."/>
            <person name="Speth D.R."/>
            <person name="Yu H."/>
            <person name="Morgan-Lang C."/>
            <person name="Hatzenpichler R."/>
            <person name="Goudeau D."/>
            <person name="Malmstrom R."/>
            <person name="Brazelton W.J."/>
            <person name="Woyke T."/>
            <person name="Hallam S.J."/>
            <person name="Tyson G.W."/>
            <person name="Wegener G."/>
            <person name="Boetius A."/>
            <person name="Orphan V."/>
        </authorList>
    </citation>
    <scope>NUCLEOTIDE SEQUENCE</scope>
</reference>
<evidence type="ECO:0000313" key="1">
    <source>
        <dbReference type="EMBL" id="QNO56730.1"/>
    </source>
</evidence>
<name>A0A7G9Z8Z6_9EURY</name>
<dbReference type="AlphaFoldDB" id="A0A7G9Z8Z6"/>
<protein>
    <submittedName>
        <fullName evidence="1">Uncharacterized protein</fullName>
    </submittedName>
</protein>
<proteinExistence type="predicted"/>
<gene>
    <name evidence="1" type="ORF">HGIILDEE_00019</name>
</gene>
<dbReference type="EMBL" id="MT631666">
    <property type="protein sequence ID" value="QNO56730.1"/>
    <property type="molecule type" value="Genomic_DNA"/>
</dbReference>
<sequence length="44" mass="4856">MMKDATVDKITSDWKFDLNANGHSADVGDLAMMKDATVDKIELL</sequence>
<accession>A0A7G9Z8Z6</accession>